<feature type="transmembrane region" description="Helical" evidence="5">
    <location>
        <begin position="309"/>
        <end position="326"/>
    </location>
</feature>
<name>A0A7S8E5T8_9CHLR</name>
<comment type="subcellular location">
    <subcellularLocation>
        <location evidence="1">Membrane</location>
        <topology evidence="1">Multi-pass membrane protein</topology>
    </subcellularLocation>
</comment>
<evidence type="ECO:0000313" key="7">
    <source>
        <dbReference type="EMBL" id="QPC80875.1"/>
    </source>
</evidence>
<dbReference type="InterPro" id="IPR007016">
    <property type="entry name" value="O-antigen_ligase-rel_domated"/>
</dbReference>
<protein>
    <submittedName>
        <fullName evidence="7">O-antigen ligase family protein</fullName>
    </submittedName>
</protein>
<feature type="transmembrane region" description="Helical" evidence="5">
    <location>
        <begin position="275"/>
        <end position="297"/>
    </location>
</feature>
<sequence length="492" mass="54656">MNATKALQNWIAQLDRRIYAILIGLAIGISGGLMGLGIATIGPLYTLIVAVALLVGLYLLTDVRAALYIAMTILFLLPFGTLPFKIGFTPTLLDLSLGAFVMVYLILWMTGRRRNIQLTPPHLFVTLYIMWLIFAFMVGLRYGMPDSNTLRQFAETLLSIGMVYILVDYLREPRTLRQLVLVILVLVSAQAFIAIGLYLLNDATANSILIRLERFGYPGGNVIRYIESDPALGERAIGTWVDPNTLGGLLATSAALFAPQVFARRPVLRNRWVTMGALLLVGLALVLSSSRASFLAFGAGLTVIAFIRYRRFLPLLALAAASLLLLPQTQNYVDRIFQAFQGADLATQMRIGEWTDSLELISQYPAVGIGFTGTPTAAVYTDVANMYLIMANKIGLIGVFFFLLAMAAVFRYGYKAWHYARNNPELESIHLGYHIALFTALVNAVADLYFFRQDFQASITWFWLIIALCLASSRLVLQQKEKFTTLDTTIRD</sequence>
<keyword evidence="8" id="KW-1185">Reference proteome</keyword>
<feature type="transmembrane region" description="Helical" evidence="5">
    <location>
        <begin position="179"/>
        <end position="200"/>
    </location>
</feature>
<evidence type="ECO:0000259" key="6">
    <source>
        <dbReference type="Pfam" id="PF04932"/>
    </source>
</evidence>
<dbReference type="InterPro" id="IPR051533">
    <property type="entry name" value="WaaL-like"/>
</dbReference>
<evidence type="ECO:0000256" key="2">
    <source>
        <dbReference type="ARBA" id="ARBA00022692"/>
    </source>
</evidence>
<evidence type="ECO:0000256" key="1">
    <source>
        <dbReference type="ARBA" id="ARBA00004141"/>
    </source>
</evidence>
<keyword evidence="3 5" id="KW-1133">Transmembrane helix</keyword>
<reference evidence="7 8" key="1">
    <citation type="submission" date="2020-02" db="EMBL/GenBank/DDBJ databases">
        <authorList>
            <person name="Zheng R.K."/>
            <person name="Sun C.M."/>
        </authorList>
    </citation>
    <scope>NUCLEOTIDE SEQUENCE [LARGE SCALE GENOMIC DNA]</scope>
    <source>
        <strain evidence="8">rifampicinis</strain>
    </source>
</reference>
<proteinExistence type="predicted"/>
<feature type="transmembrane region" description="Helical" evidence="5">
    <location>
        <begin position="433"/>
        <end position="451"/>
    </location>
</feature>
<dbReference type="Pfam" id="PF04932">
    <property type="entry name" value="Wzy_C"/>
    <property type="match status" value="1"/>
</dbReference>
<dbReference type="GO" id="GO:0016020">
    <property type="term" value="C:membrane"/>
    <property type="evidence" value="ECO:0007669"/>
    <property type="project" value="UniProtKB-SubCell"/>
</dbReference>
<feature type="transmembrane region" description="Helical" evidence="5">
    <location>
        <begin position="458"/>
        <end position="477"/>
    </location>
</feature>
<dbReference type="EMBL" id="CP062983">
    <property type="protein sequence ID" value="QPC80875.1"/>
    <property type="molecule type" value="Genomic_DNA"/>
</dbReference>
<accession>A0A7S8E5T8</accession>
<dbReference type="AlphaFoldDB" id="A0A7S8E5T8"/>
<evidence type="ECO:0000256" key="5">
    <source>
        <dbReference type="SAM" id="Phobius"/>
    </source>
</evidence>
<feature type="transmembrane region" description="Helical" evidence="5">
    <location>
        <begin position="18"/>
        <end position="38"/>
    </location>
</feature>
<feature type="transmembrane region" description="Helical" evidence="5">
    <location>
        <begin position="123"/>
        <end position="144"/>
    </location>
</feature>
<dbReference type="KEGG" id="pmet:G4Y79_14280"/>
<dbReference type="RefSeq" id="WP_195168950.1">
    <property type="nucleotide sequence ID" value="NZ_CP062983.1"/>
</dbReference>
<feature type="transmembrane region" description="Helical" evidence="5">
    <location>
        <begin position="67"/>
        <end position="86"/>
    </location>
</feature>
<feature type="transmembrane region" description="Helical" evidence="5">
    <location>
        <begin position="394"/>
        <end position="413"/>
    </location>
</feature>
<dbReference type="PANTHER" id="PTHR37422:SF13">
    <property type="entry name" value="LIPOPOLYSACCHARIDE BIOSYNTHESIS PROTEIN PA4999-RELATED"/>
    <property type="match status" value="1"/>
</dbReference>
<organism evidence="7 8">
    <name type="scientific">Phototrophicus methaneseepsis</name>
    <dbReference type="NCBI Taxonomy" id="2710758"/>
    <lineage>
        <taxon>Bacteria</taxon>
        <taxon>Bacillati</taxon>
        <taxon>Chloroflexota</taxon>
        <taxon>Candidatus Thermofontia</taxon>
        <taxon>Phototrophicales</taxon>
        <taxon>Phototrophicaceae</taxon>
        <taxon>Phototrophicus</taxon>
    </lineage>
</organism>
<keyword evidence="2 5" id="KW-0812">Transmembrane</keyword>
<feature type="domain" description="O-antigen ligase-related" evidence="6">
    <location>
        <begin position="277"/>
        <end position="403"/>
    </location>
</feature>
<keyword evidence="7" id="KW-0436">Ligase</keyword>
<dbReference type="GO" id="GO:0016874">
    <property type="term" value="F:ligase activity"/>
    <property type="evidence" value="ECO:0007669"/>
    <property type="project" value="UniProtKB-KW"/>
</dbReference>
<evidence type="ECO:0000313" key="8">
    <source>
        <dbReference type="Proteomes" id="UP000594468"/>
    </source>
</evidence>
<evidence type="ECO:0000256" key="3">
    <source>
        <dbReference type="ARBA" id="ARBA00022989"/>
    </source>
</evidence>
<feature type="transmembrane region" description="Helical" evidence="5">
    <location>
        <begin position="92"/>
        <end position="111"/>
    </location>
</feature>
<keyword evidence="4 5" id="KW-0472">Membrane</keyword>
<feature type="transmembrane region" description="Helical" evidence="5">
    <location>
        <begin position="44"/>
        <end position="60"/>
    </location>
</feature>
<gene>
    <name evidence="7" type="ORF">G4Y79_14280</name>
</gene>
<dbReference type="Proteomes" id="UP000594468">
    <property type="component" value="Chromosome"/>
</dbReference>
<dbReference type="PANTHER" id="PTHR37422">
    <property type="entry name" value="TEICHURONIC ACID BIOSYNTHESIS PROTEIN TUAE"/>
    <property type="match status" value="1"/>
</dbReference>
<evidence type="ECO:0000256" key="4">
    <source>
        <dbReference type="ARBA" id="ARBA00023136"/>
    </source>
</evidence>